<sequence>YAHNRNWSDIKLSGVGIATEESFTAICPEDCDRKHDDEDLVTTLCSANLNTLSISGLQPSEFTGCHPFRLLEPVDKSVSARPRASFLYLSLHTRVAIIKALPFIQRGPFLRLSAMIRANWLFIIISLPSTDVKHLREASCTFATIDLPEVFWVSPLGKGHGFYYVFEFLANHPKSWRAFYMMLRMLDLSVPALQNRRRV</sequence>
<organism evidence="1 2">
    <name type="scientific">Clonostachys rhizophaga</name>
    <dbReference type="NCBI Taxonomy" id="160324"/>
    <lineage>
        <taxon>Eukaryota</taxon>
        <taxon>Fungi</taxon>
        <taxon>Dikarya</taxon>
        <taxon>Ascomycota</taxon>
        <taxon>Pezizomycotina</taxon>
        <taxon>Sordariomycetes</taxon>
        <taxon>Hypocreomycetidae</taxon>
        <taxon>Hypocreales</taxon>
        <taxon>Bionectriaceae</taxon>
        <taxon>Clonostachys</taxon>
    </lineage>
</organism>
<evidence type="ECO:0000313" key="1">
    <source>
        <dbReference type="EMBL" id="CAH0042789.1"/>
    </source>
</evidence>
<name>A0A9N9YS78_9HYPO</name>
<feature type="non-terminal residue" evidence="1">
    <location>
        <position position="199"/>
    </location>
</feature>
<reference evidence="1" key="1">
    <citation type="submission" date="2021-10" db="EMBL/GenBank/DDBJ databases">
        <authorList>
            <person name="Piombo E."/>
        </authorList>
    </citation>
    <scope>NUCLEOTIDE SEQUENCE</scope>
</reference>
<evidence type="ECO:0000313" key="2">
    <source>
        <dbReference type="Proteomes" id="UP000696573"/>
    </source>
</evidence>
<dbReference type="EMBL" id="CABFNQ020000768">
    <property type="protein sequence ID" value="CAH0042789.1"/>
    <property type="molecule type" value="Genomic_DNA"/>
</dbReference>
<keyword evidence="2" id="KW-1185">Reference proteome</keyword>
<proteinExistence type="predicted"/>
<gene>
    <name evidence="1" type="ORF">CRHIZ90672A_00004811</name>
</gene>
<protein>
    <submittedName>
        <fullName evidence="1">Uncharacterized protein</fullName>
    </submittedName>
</protein>
<comment type="caution">
    <text evidence="1">The sequence shown here is derived from an EMBL/GenBank/DDBJ whole genome shotgun (WGS) entry which is preliminary data.</text>
</comment>
<dbReference type="OrthoDB" id="5273847at2759"/>
<accession>A0A9N9YS78</accession>
<dbReference type="AlphaFoldDB" id="A0A9N9YS78"/>
<feature type="non-terminal residue" evidence="1">
    <location>
        <position position="1"/>
    </location>
</feature>
<dbReference type="Proteomes" id="UP000696573">
    <property type="component" value="Unassembled WGS sequence"/>
</dbReference>